<evidence type="ECO:0000256" key="1">
    <source>
        <dbReference type="ARBA" id="ARBA00004651"/>
    </source>
</evidence>
<organism evidence="8 9">
    <name type="scientific">Dyadobacter fermentans</name>
    <dbReference type="NCBI Taxonomy" id="94254"/>
    <lineage>
        <taxon>Bacteria</taxon>
        <taxon>Pseudomonadati</taxon>
        <taxon>Bacteroidota</taxon>
        <taxon>Cytophagia</taxon>
        <taxon>Cytophagales</taxon>
        <taxon>Spirosomataceae</taxon>
        <taxon>Dyadobacter</taxon>
    </lineage>
</organism>
<feature type="transmembrane region" description="Helical" evidence="7">
    <location>
        <begin position="42"/>
        <end position="67"/>
    </location>
</feature>
<comment type="caution">
    <text evidence="8">The sequence shown here is derived from an EMBL/GenBank/DDBJ whole genome shotgun (WGS) entry which is preliminary data.</text>
</comment>
<reference evidence="8 9" key="1">
    <citation type="submission" date="2023-07" db="EMBL/GenBank/DDBJ databases">
        <title>Sorghum-associated microbial communities from plants grown in Nebraska, USA.</title>
        <authorList>
            <person name="Schachtman D."/>
        </authorList>
    </citation>
    <scope>NUCLEOTIDE SEQUENCE [LARGE SCALE GENOMIC DNA]</scope>
    <source>
        <strain evidence="8 9">BE57</strain>
    </source>
</reference>
<feature type="transmembrane region" description="Helical" evidence="7">
    <location>
        <begin position="294"/>
        <end position="319"/>
    </location>
</feature>
<proteinExistence type="inferred from homology"/>
<dbReference type="NCBIfam" id="NF007773">
    <property type="entry name" value="PRK10459.1"/>
    <property type="match status" value="1"/>
</dbReference>
<keyword evidence="3" id="KW-1003">Cell membrane</keyword>
<evidence type="ECO:0000313" key="8">
    <source>
        <dbReference type="EMBL" id="MDR6804751.1"/>
    </source>
</evidence>
<dbReference type="Proteomes" id="UP001264980">
    <property type="component" value="Unassembled WGS sequence"/>
</dbReference>
<feature type="transmembrane region" description="Helical" evidence="7">
    <location>
        <begin position="385"/>
        <end position="407"/>
    </location>
</feature>
<dbReference type="CDD" id="cd13127">
    <property type="entry name" value="MATE_tuaB_like"/>
    <property type="match status" value="1"/>
</dbReference>
<name>A0ABU1QUC2_9BACT</name>
<feature type="transmembrane region" description="Helical" evidence="7">
    <location>
        <begin position="443"/>
        <end position="465"/>
    </location>
</feature>
<feature type="transmembrane region" description="Helical" evidence="7">
    <location>
        <begin position="419"/>
        <end position="437"/>
    </location>
</feature>
<dbReference type="PANTHER" id="PTHR30250">
    <property type="entry name" value="PST FAMILY PREDICTED COLANIC ACID TRANSPORTER"/>
    <property type="match status" value="1"/>
</dbReference>
<dbReference type="Pfam" id="PF13440">
    <property type="entry name" value="Polysacc_synt_3"/>
    <property type="match status" value="1"/>
</dbReference>
<keyword evidence="9" id="KW-1185">Reference proteome</keyword>
<evidence type="ECO:0000256" key="6">
    <source>
        <dbReference type="ARBA" id="ARBA00023136"/>
    </source>
</evidence>
<comment type="subcellular location">
    <subcellularLocation>
        <location evidence="1">Cell membrane</location>
        <topology evidence="1">Multi-pass membrane protein</topology>
    </subcellularLocation>
</comment>
<keyword evidence="5 7" id="KW-1133">Transmembrane helix</keyword>
<gene>
    <name evidence="8" type="ORF">J2W84_001797</name>
</gene>
<comment type="similarity">
    <text evidence="2">Belongs to the polysaccharide synthase family.</text>
</comment>
<feature type="transmembrane region" description="Helical" evidence="7">
    <location>
        <begin position="173"/>
        <end position="192"/>
    </location>
</feature>
<protein>
    <submittedName>
        <fullName evidence="8">O-antigen/teichoic acid export membrane protein</fullName>
    </submittedName>
</protein>
<evidence type="ECO:0000256" key="2">
    <source>
        <dbReference type="ARBA" id="ARBA00007430"/>
    </source>
</evidence>
<keyword evidence="6 7" id="KW-0472">Membrane</keyword>
<feature type="transmembrane region" description="Helical" evidence="7">
    <location>
        <begin position="331"/>
        <end position="351"/>
    </location>
</feature>
<evidence type="ECO:0000256" key="7">
    <source>
        <dbReference type="SAM" id="Phobius"/>
    </source>
</evidence>
<evidence type="ECO:0000256" key="3">
    <source>
        <dbReference type="ARBA" id="ARBA00022475"/>
    </source>
</evidence>
<feature type="transmembrane region" description="Helical" evidence="7">
    <location>
        <begin position="79"/>
        <end position="99"/>
    </location>
</feature>
<dbReference type="InterPro" id="IPR050833">
    <property type="entry name" value="Poly_Biosynth_Transport"/>
</dbReference>
<evidence type="ECO:0000313" key="9">
    <source>
        <dbReference type="Proteomes" id="UP001264980"/>
    </source>
</evidence>
<feature type="transmembrane region" description="Helical" evidence="7">
    <location>
        <begin position="358"/>
        <end position="379"/>
    </location>
</feature>
<sequence length="488" mass="54364">MSLKQKAFGAAKWTSFSAVATSVMQLLQIVVLSRFIDKADFGLMAVALFVIGLSQIFMDMGISNAIIHNQKVTKAQINTLFWLNIFAGIAIYVTLYISTPFIADFYHSPELVSIIRWTSATYLIIPFGQQFETLLVKELNFKSLSIRDVIGKTSGFFASVLLAFLHYGIYALVYANLIQALVSTLLLIVYGLRIFRPRLDFDWQSLKSEGFFSFGLFQMGEKTVNYFNSQFDTLLIGKLLGMEALGVYNIAKTLAFRPYQIINPIVTKVAFPVLAKIQDDIDKLRRAYIQILRLLTYANAPIYAAMILLAKPLIILFFGEAWTESIPFLQILAITALCNSIGNPVGALLLARGRADWGFYWNVGMLAFMPLCIWIGSFWGLEGVAWGLTLFKVAVMLPAWGLFVYPLCKAKFLEYFGSIGKPILLATISFAAAYFLSPAVSNNYFALGIGLLILGSVYVIIGMLATNNQERASLMHFFVNKGQAGQQS</sequence>
<dbReference type="PANTHER" id="PTHR30250:SF10">
    <property type="entry name" value="LIPOPOLYSACCHARIDE BIOSYNTHESIS PROTEIN WZXC"/>
    <property type="match status" value="1"/>
</dbReference>
<dbReference type="EMBL" id="JAVDTI010000002">
    <property type="protein sequence ID" value="MDR6804751.1"/>
    <property type="molecule type" value="Genomic_DNA"/>
</dbReference>
<keyword evidence="4 7" id="KW-0812">Transmembrane</keyword>
<accession>A0ABU1QUC2</accession>
<dbReference type="RefSeq" id="WP_309982023.1">
    <property type="nucleotide sequence ID" value="NZ_JAVDTI010000002.1"/>
</dbReference>
<evidence type="ECO:0000256" key="5">
    <source>
        <dbReference type="ARBA" id="ARBA00022989"/>
    </source>
</evidence>
<feature type="transmembrane region" description="Helical" evidence="7">
    <location>
        <begin position="12"/>
        <end position="36"/>
    </location>
</feature>
<evidence type="ECO:0000256" key="4">
    <source>
        <dbReference type="ARBA" id="ARBA00022692"/>
    </source>
</evidence>